<feature type="region of interest" description="Disordered" evidence="1">
    <location>
        <begin position="200"/>
        <end position="219"/>
    </location>
</feature>
<evidence type="ECO:0000313" key="4">
    <source>
        <dbReference type="Proteomes" id="UP001158500"/>
    </source>
</evidence>
<comment type="caution">
    <text evidence="3">The sequence shown here is derived from an EMBL/GenBank/DDBJ whole genome shotgun (WGS) entry which is preliminary data.</text>
</comment>
<dbReference type="RefSeq" id="WP_279642026.1">
    <property type="nucleotide sequence ID" value="NZ_JAOCAE010000035.1"/>
</dbReference>
<feature type="domain" description="Competence protein CoiA-like N-terminal" evidence="2">
    <location>
        <begin position="8"/>
        <end position="51"/>
    </location>
</feature>
<sequence>MYLARSADDKRIQATRDENGYCPSCNGQLTPKMGEINEWHWSHKPGQACSYRRTGSFWQYRWIAHYHATGEWEMEADLDDVSFDGIHWDKRISLLLAHKLDAISIKSFIEDSAQHHLKPLIIFNPRTFDRFQFSDYRLTHPRGSDTSWILFFTHAFTGHKRSASFWLDINQDEQPNFGLMNGLYNLSYSADGHGAITVSRSPRLKSTQQPAADSADYLD</sequence>
<dbReference type="InterPro" id="IPR057253">
    <property type="entry name" value="CoiA-like_N"/>
</dbReference>
<reference evidence="3" key="1">
    <citation type="submission" date="2022-09" db="EMBL/GenBank/DDBJ databases">
        <title>Intensive care unit water sources are persistently colonized with multi-drug resistant bacteria and are the site of extensive horizontal gene transfer of antibiotic resistance genes.</title>
        <authorList>
            <person name="Diorio-Toth L."/>
        </authorList>
    </citation>
    <scope>NUCLEOTIDE SEQUENCE</scope>
    <source>
        <strain evidence="3">GD03947</strain>
    </source>
</reference>
<evidence type="ECO:0000259" key="2">
    <source>
        <dbReference type="Pfam" id="PF25164"/>
    </source>
</evidence>
<organism evidence="3 4">
    <name type="scientific">Stutzerimonas stutzeri</name>
    <name type="common">Pseudomonas stutzeri</name>
    <dbReference type="NCBI Taxonomy" id="316"/>
    <lineage>
        <taxon>Bacteria</taxon>
        <taxon>Pseudomonadati</taxon>
        <taxon>Pseudomonadota</taxon>
        <taxon>Gammaproteobacteria</taxon>
        <taxon>Pseudomonadales</taxon>
        <taxon>Pseudomonadaceae</taxon>
        <taxon>Stutzerimonas</taxon>
    </lineage>
</organism>
<dbReference type="AlphaFoldDB" id="A0AA42TIP3"/>
<dbReference type="EMBL" id="JAOCAE010000035">
    <property type="protein sequence ID" value="MDH1238889.1"/>
    <property type="molecule type" value="Genomic_DNA"/>
</dbReference>
<dbReference type="Proteomes" id="UP001158500">
    <property type="component" value="Unassembled WGS sequence"/>
</dbReference>
<evidence type="ECO:0000313" key="3">
    <source>
        <dbReference type="EMBL" id="MDH1238889.1"/>
    </source>
</evidence>
<accession>A0AA42TIP3</accession>
<protein>
    <submittedName>
        <fullName evidence="3">Competence protein CoiA</fullName>
    </submittedName>
</protein>
<proteinExistence type="predicted"/>
<evidence type="ECO:0000256" key="1">
    <source>
        <dbReference type="SAM" id="MobiDB-lite"/>
    </source>
</evidence>
<feature type="compositionally biased region" description="Polar residues" evidence="1">
    <location>
        <begin position="200"/>
        <end position="211"/>
    </location>
</feature>
<gene>
    <name evidence="3" type="ORF">N5C32_22965</name>
</gene>
<name>A0AA42TIP3_STUST</name>
<dbReference type="Pfam" id="PF25164">
    <property type="entry name" value="CoiA_N"/>
    <property type="match status" value="1"/>
</dbReference>